<evidence type="ECO:0000256" key="1">
    <source>
        <dbReference type="ARBA" id="ARBA00006828"/>
    </source>
</evidence>
<evidence type="ECO:0000256" key="4">
    <source>
        <dbReference type="SAM" id="MobiDB-lite"/>
    </source>
</evidence>
<dbReference type="SUPFAM" id="SSF57845">
    <property type="entry name" value="B-box zinc-binding domain"/>
    <property type="match status" value="1"/>
</dbReference>
<dbReference type="Pfam" id="PF25974">
    <property type="entry name" value="URGCP_9th"/>
    <property type="match status" value="1"/>
</dbReference>
<protein>
    <recommendedName>
        <fullName evidence="9">Interferon-induced very large GTPase 1-like</fullName>
    </recommendedName>
</protein>
<dbReference type="KEGG" id="omy:110518902"/>
<dbReference type="Pfam" id="PF00643">
    <property type="entry name" value="zf-B_box"/>
    <property type="match status" value="1"/>
</dbReference>
<dbReference type="InterPro" id="IPR027417">
    <property type="entry name" value="P-loop_NTPase"/>
</dbReference>
<dbReference type="InterPro" id="IPR030383">
    <property type="entry name" value="G_VLIG_dom"/>
</dbReference>
<dbReference type="SUPFAM" id="SSF49265">
    <property type="entry name" value="Fibronectin type III"/>
    <property type="match status" value="5"/>
</dbReference>
<dbReference type="Proteomes" id="UP000694395">
    <property type="component" value="Chromosome 10"/>
</dbReference>
<dbReference type="Gene3D" id="2.60.40.10">
    <property type="entry name" value="Immunoglobulins"/>
    <property type="match status" value="9"/>
</dbReference>
<feature type="domain" description="Fibronectin type-III" evidence="5">
    <location>
        <begin position="664"/>
        <end position="753"/>
    </location>
</feature>
<dbReference type="InterPro" id="IPR000315">
    <property type="entry name" value="Znf_B-box"/>
</dbReference>
<dbReference type="GO" id="GO:0008270">
    <property type="term" value="F:zinc ion binding"/>
    <property type="evidence" value="ECO:0007669"/>
    <property type="project" value="UniProtKB-KW"/>
</dbReference>
<dbReference type="InterPro" id="IPR058641">
    <property type="entry name" value="GVIN1_dom"/>
</dbReference>
<dbReference type="Pfam" id="PF25683">
    <property type="entry name" value="URGCP_GTPase"/>
    <property type="match status" value="1"/>
</dbReference>
<evidence type="ECO:0000259" key="6">
    <source>
        <dbReference type="PROSITE" id="PS51717"/>
    </source>
</evidence>
<dbReference type="CDD" id="cd00063">
    <property type="entry name" value="FN3"/>
    <property type="match status" value="9"/>
</dbReference>
<dbReference type="PROSITE" id="PS50853">
    <property type="entry name" value="FN3"/>
    <property type="match status" value="8"/>
</dbReference>
<evidence type="ECO:0000259" key="5">
    <source>
        <dbReference type="PROSITE" id="PS50853"/>
    </source>
</evidence>
<feature type="domain" description="Fibronectin type-III" evidence="5">
    <location>
        <begin position="934"/>
        <end position="1023"/>
    </location>
</feature>
<dbReference type="InterPro" id="IPR013783">
    <property type="entry name" value="Ig-like_fold"/>
</dbReference>
<dbReference type="CDD" id="cd19769">
    <property type="entry name" value="Bbox2_TRIM16-like"/>
    <property type="match status" value="1"/>
</dbReference>
<proteinExistence type="inferred from homology"/>
<dbReference type="SMART" id="SM00060">
    <property type="entry name" value="FN3"/>
    <property type="match status" value="9"/>
</dbReference>
<dbReference type="InterPro" id="IPR036116">
    <property type="entry name" value="FN3_sf"/>
</dbReference>
<dbReference type="RefSeq" id="XP_036789913.1">
    <property type="nucleotide sequence ID" value="XM_036934018.1"/>
</dbReference>
<dbReference type="InterPro" id="IPR057365">
    <property type="entry name" value="URGCP"/>
</dbReference>
<feature type="region of interest" description="Disordered" evidence="4">
    <location>
        <begin position="1"/>
        <end position="53"/>
    </location>
</feature>
<organism evidence="7 8">
    <name type="scientific">Oncorhynchus mykiss</name>
    <name type="common">Rainbow trout</name>
    <name type="synonym">Salmo gairdneri</name>
    <dbReference type="NCBI Taxonomy" id="8022"/>
    <lineage>
        <taxon>Eukaryota</taxon>
        <taxon>Metazoa</taxon>
        <taxon>Chordata</taxon>
        <taxon>Craniata</taxon>
        <taxon>Vertebrata</taxon>
        <taxon>Euteleostomi</taxon>
        <taxon>Actinopterygii</taxon>
        <taxon>Neopterygii</taxon>
        <taxon>Teleostei</taxon>
        <taxon>Protacanthopterygii</taxon>
        <taxon>Salmoniformes</taxon>
        <taxon>Salmonidae</taxon>
        <taxon>Salmoninae</taxon>
        <taxon>Oncorhynchus</taxon>
    </lineage>
</organism>
<dbReference type="Pfam" id="PF00041">
    <property type="entry name" value="fn3"/>
    <property type="match status" value="9"/>
</dbReference>
<dbReference type="InterPro" id="IPR052986">
    <property type="entry name" value="VLIG_GTPase"/>
</dbReference>
<dbReference type="PANTHER" id="PTHR14819:SF9">
    <property type="entry name" value="UP-REGULATOR OF CELL PROLIFERATION-LIKE"/>
    <property type="match status" value="1"/>
</dbReference>
<dbReference type="GeneID" id="110518902"/>
<dbReference type="GO" id="GO:0005525">
    <property type="term" value="F:GTP binding"/>
    <property type="evidence" value="ECO:0007669"/>
    <property type="project" value="InterPro"/>
</dbReference>
<dbReference type="CDD" id="cd19802">
    <property type="entry name" value="Bbox1_TRIM8-like"/>
    <property type="match status" value="1"/>
</dbReference>
<dbReference type="OrthoDB" id="6130531at2759"/>
<gene>
    <name evidence="7" type="primary">LOC110518902</name>
</gene>
<dbReference type="Pfam" id="PF25496">
    <property type="entry name" value="URGCP"/>
    <property type="match status" value="1"/>
</dbReference>
<sequence>MSYHQGAEGGAITKERHRDGSPNKDLDETVNPDMRGSPETEESISSGNLSMKSGESMDIPISFKGGVSLRNKGPVEVPCDICSEVQAVKFCLTCSVSYCETHIRQHYTIAALQRHTLVDVTGDQVQKLCQHDYSPLEVFCRTYQMMICSQCAETIHKGHDTTIHEKKKAGTQTKSCDGDQDQTLTSYDVPQPPGEIQFSSLTSDSVSLNWGSPEGLTGPQKFRVTWEREGEKRKLRVKDLHKVEISGLKPGEKYKFNVSTEGEDGKQSRCVSASIFTVVQAPMDLTIEKLQTTSLDLCWSKAQGMEGIPQHFLISYCSPGTETQAAYTENCYKTLSDLRPGSQYTISVSTVLNNGEESEPVSTAIYTIIPAPVGLNVYLVDTTSAAVSWNQPPGLDQTQHHYQISYRCPGTEPHIATTSSHSITLSDLQGGTQYSVTVCTVLENGSKSLLVSTTFTTGYTWLSMLWTPVPFRLPFIGQQSVLPAPDQLTVDSVDTTSAAVSWNQPPGLDQTQHHYQISYHCPGTEPHITTTSTHSITLSDLQGGTQYSVTVCTVLENGMQSQLVSTTLTTVLPAPDQLTVDSLDTTSAAVSWSQSPGLDQTQHQYQISYHCPGTEPHITTTSSHSITLSDLQCGTQYSVTVCTVLENGKQSQLVSTTLKTILPAPDQLTVDSVDTTSAAVSWNQPPGLDQTQHHYQISYHCPGTEPHITTTSSHSITLSELQGGTQYSVTVCTVLENGKQSQLVSTTLTTVLPAPDQLTVDSVDTTSAAVSWSQPPGLDQTQHHYQISYHCPGTEPHITTTSSHSITLSDLKPATQYSVSVCTVLENGKQSQLLLSTLTTVLPAPDQLTVDSVDTTSAAVSWSQPPGLDQTQHHYQISYHCPGTEPHITITSSPSITLHDLKPATQYSVSVCTVLENGWQSQLLSTTLTTVLPAPDQLTVDSVDITSAAVSWNQPPGLNQTQHHYQISYRCPGTEPHITTTSTHSITLSDLQGGTQYSVTVCTVLENGKQSQLVSTTLTTGSCLKELLSKAGLEDHYENKLMLSTVLEINADTTSDEPLTTMQSLPGAFLKKLMMANLNARSVKCLTTDHEVSYCGVDNLDTDSDTSNVINPLDLITALFLCSDGFLQQEMVQKMSICQFAVPLLLPNCDTEQSTLMLWALRDIVRKFRPSSQVDTKSFIEERIVLSDIPMVSFVRIGESNLSKSNMLNKLLSNPDTFVHRDMDCGDVPRKISNGLVEISWYLPCGKRNIDRFTKPVAFANLRGDIRSFKTQFSFLCQTSAAIYVFSDELEADSEVLKDINTELFLVVNSQRKTFTGDKVTHVIEKKGRNEAAFVKTLQSSVGDVIENCQNKLPIEKMDVIARQSGILVDEDNDECQSARKMADKITSNITDTIKFKDKQLPLQGQVWKEISQLEKERCRLRKQGDQDIEHYRSSLKKKEIKLREKQQSFEMTEAMTHFLIGMSSSEVERSYFIKWMRIYLDNMSRKNLSGLREKYKMLQKKESADKKDITELDRQISDGSLGREHFLRELGQLYEAACSLPEDSPQRKQMEHLPGLCAQMLLDGFPIELVDGDASNIPLKWISAVLTRLHNLVDSNSKIRVVTVLGVQSTGKSTLLNTMFGAQFAVSSGRCTRGAFMLLIKVNKDLKEELKCDFIMVIDTEGLKSPELAQLDHSYEHDNELATLVIGLSDVTIINMSMENSTEMKDILQIVVHAFIRMKEVGKKPICHFVHQNVSDMSAHDNNMRDRNKFLEQLNEMTQAAARMEKKENITKFTDVMEYDPDTSSCYIPGLWHGTPPMAPVNAGYSEAVYDLKKSLMKDFRICPKNDDLTHFMKWTQSLWESVKFENFIFSFKNSLVADAYARLCSEYNGWERAFQKEMYNWMIGAETNISNFGMTVLNHQITIRDVLKDLMAEASKKLAEGEKEIQDNLVKYFEKQDGHVNLVEKYREGFVSSAKTLRRETENTISNTLHGAVEIKEGMAQLDDIKSSQANTMEKMVLALLQTCKQNKSDLSEQVLIKEFERMWKKTLSDIKFRGLPRRHVAQDAFSILQDHLSTRSGYVQSLLHGKSLGDCGKNPFVVESGDLWQKTKDIVRLWNRDDRKKPQDFCDDIITQCQEFITQKVGSKTDYHDTYIKELLEIIDQTLQQNKKRKVSEECEIKLKLHICGRAVRTFQKKHDDLITVNDPRKCLEQSKNKYLTDFKYLFNNRDQCQKKAEEFSKLCLQPAVQDYVTKMIGPDVVDEVKTGEGSEDYSTRTSFQFSILKQLLTDGKYDKYKRYINHNEKFVKDWLFDQIVQQLSKENSLEKLEKKHLSEIVKIITDTISNIRKSHSTVKDINTFIQNICSALGKKLVYPKDGLDLIMTLNYSENTEQFADYLTNYVREMELSLVAEYNKGGDIKERLGSLPFKPQDKMFTSLFGCGEVCPFCSAPCEAGSKEHTKHFTFIHRPQGVDGWRKTDTNVLLTDICSSKVNSDKKFRTSLTGDKPHPYKDYQTYYPDWIITGDSSMEASDYWKYVMATFNERIAEDRGDSTLPADIPEDWKALTSDDAMKGLKGSFNMKD</sequence>
<comment type="similarity">
    <text evidence="1">Belongs to the TRAFAC class dynamin-like GTPase superfamily. Very large inducible GTPase (VLIG) family.</text>
</comment>
<evidence type="ECO:0000256" key="2">
    <source>
        <dbReference type="ARBA" id="ARBA00022771"/>
    </source>
</evidence>
<name>A0A8K9XNK2_ONCMY</name>
<reference evidence="7" key="3">
    <citation type="submission" date="2025-09" db="UniProtKB">
        <authorList>
            <consortium name="Ensembl"/>
        </authorList>
    </citation>
    <scope>IDENTIFICATION</scope>
</reference>
<feature type="domain" description="VLIG-type G" evidence="6">
    <location>
        <begin position="1597"/>
        <end position="1841"/>
    </location>
</feature>
<feature type="compositionally biased region" description="Polar residues" evidence="4">
    <location>
        <begin position="43"/>
        <end position="53"/>
    </location>
</feature>
<evidence type="ECO:0008006" key="9">
    <source>
        <dbReference type="Google" id="ProtNLM"/>
    </source>
</evidence>
<dbReference type="SUPFAM" id="SSF52540">
    <property type="entry name" value="P-loop containing nucleoside triphosphate hydrolases"/>
    <property type="match status" value="1"/>
</dbReference>
<dbReference type="PANTHER" id="PTHR14819">
    <property type="entry name" value="GTP-BINDING"/>
    <property type="match status" value="1"/>
</dbReference>
<dbReference type="Gene3D" id="4.10.830.40">
    <property type="match status" value="1"/>
</dbReference>
<reference evidence="7" key="1">
    <citation type="submission" date="2020-07" db="EMBL/GenBank/DDBJ databases">
        <title>A long reads based de novo assembly of the rainbow trout Arlee double haploid line genome.</title>
        <authorList>
            <person name="Gao G."/>
            <person name="Palti Y."/>
        </authorList>
    </citation>
    <scope>NUCLEOTIDE SEQUENCE [LARGE SCALE GENOMIC DNA]</scope>
</reference>
<feature type="domain" description="Fibronectin type-III" evidence="5">
    <location>
        <begin position="371"/>
        <end position="460"/>
    </location>
</feature>
<feature type="domain" description="Fibronectin type-III" evidence="5">
    <location>
        <begin position="754"/>
        <end position="844"/>
    </location>
</feature>
<dbReference type="GeneTree" id="ENSGT00940000154390"/>
<feature type="domain" description="Fibronectin type-III" evidence="5">
    <location>
        <begin position="575"/>
        <end position="663"/>
    </location>
</feature>
<dbReference type="InterPro" id="IPR003961">
    <property type="entry name" value="FN3_dom"/>
</dbReference>
<dbReference type="PROSITE" id="PS51717">
    <property type="entry name" value="G_VLIG"/>
    <property type="match status" value="1"/>
</dbReference>
<accession>A0A8K9XNK2</accession>
<dbReference type="Gene3D" id="3.30.160.60">
    <property type="entry name" value="Classic Zinc Finger"/>
    <property type="match status" value="1"/>
</dbReference>
<evidence type="ECO:0000313" key="7">
    <source>
        <dbReference type="Ensembl" id="ENSOMYP00000135079.1"/>
    </source>
</evidence>
<keyword evidence="8" id="KW-1185">Reference proteome</keyword>
<feature type="domain" description="Fibronectin type-III" evidence="5">
    <location>
        <begin position="845"/>
        <end position="933"/>
    </location>
</feature>
<dbReference type="Gene3D" id="3.40.50.300">
    <property type="entry name" value="P-loop containing nucleotide triphosphate hydrolases"/>
    <property type="match status" value="1"/>
</dbReference>
<reference evidence="7" key="2">
    <citation type="submission" date="2025-08" db="UniProtKB">
        <authorList>
            <consortium name="Ensembl"/>
        </authorList>
    </citation>
    <scope>IDENTIFICATION</scope>
</reference>
<keyword evidence="3" id="KW-0862">Zinc</keyword>
<keyword evidence="2" id="KW-0863">Zinc-finger</keyword>
<feature type="domain" description="Fibronectin type-III" evidence="5">
    <location>
        <begin position="192"/>
        <end position="281"/>
    </location>
</feature>
<dbReference type="Ensembl" id="ENSOMYT00000150983.1">
    <property type="protein sequence ID" value="ENSOMYP00000135079.1"/>
    <property type="gene ID" value="ENSOMYG00000031929.2"/>
</dbReference>
<feature type="domain" description="Fibronectin type-III" evidence="5">
    <location>
        <begin position="484"/>
        <end position="574"/>
    </location>
</feature>
<evidence type="ECO:0000313" key="8">
    <source>
        <dbReference type="Proteomes" id="UP000694395"/>
    </source>
</evidence>
<evidence type="ECO:0000256" key="3">
    <source>
        <dbReference type="ARBA" id="ARBA00022833"/>
    </source>
</evidence>
<feature type="compositionally biased region" description="Basic and acidic residues" evidence="4">
    <location>
        <begin position="13"/>
        <end position="27"/>
    </location>
</feature>
<keyword evidence="2" id="KW-0479">Metal-binding</keyword>